<organism evidence="3 4">
    <name type="scientific">Electrophorus voltai</name>
    <dbReference type="NCBI Taxonomy" id="2609070"/>
    <lineage>
        <taxon>Eukaryota</taxon>
        <taxon>Metazoa</taxon>
        <taxon>Chordata</taxon>
        <taxon>Craniata</taxon>
        <taxon>Vertebrata</taxon>
        <taxon>Euteleostomi</taxon>
        <taxon>Actinopterygii</taxon>
        <taxon>Neopterygii</taxon>
        <taxon>Teleostei</taxon>
        <taxon>Ostariophysi</taxon>
        <taxon>Gymnotiformes</taxon>
        <taxon>Gymnotoidei</taxon>
        <taxon>Gymnotidae</taxon>
        <taxon>Electrophorus</taxon>
    </lineage>
</organism>
<keyword evidence="2" id="KW-0812">Transmembrane</keyword>
<dbReference type="Proteomes" id="UP001239994">
    <property type="component" value="Unassembled WGS sequence"/>
</dbReference>
<protein>
    <submittedName>
        <fullName evidence="3">Uncharacterized protein</fullName>
    </submittedName>
</protein>
<evidence type="ECO:0000256" key="1">
    <source>
        <dbReference type="SAM" id="MobiDB-lite"/>
    </source>
</evidence>
<sequence length="146" mass="16489">MAGPREPSSRKPPGQDEVFFKTYVPPARDAIHLPIHALYMLLATVVIVMTLYAIIGHLIKDLIHDLADWLFGEQLEESQINLLETRDKFMADWYPETNPDLEELARAEQIKVVMEGNCTPAIWVNPDEVEPHPGRTGPRVAFGKST</sequence>
<keyword evidence="2" id="KW-0472">Membrane</keyword>
<name>A0AAD9DRS2_9TELE</name>
<evidence type="ECO:0000313" key="4">
    <source>
        <dbReference type="Proteomes" id="UP001239994"/>
    </source>
</evidence>
<accession>A0AAD9DRS2</accession>
<dbReference type="EMBL" id="JAROKS010000021">
    <property type="protein sequence ID" value="KAK1790818.1"/>
    <property type="molecule type" value="Genomic_DNA"/>
</dbReference>
<feature type="transmembrane region" description="Helical" evidence="2">
    <location>
        <begin position="35"/>
        <end position="55"/>
    </location>
</feature>
<evidence type="ECO:0000256" key="2">
    <source>
        <dbReference type="SAM" id="Phobius"/>
    </source>
</evidence>
<dbReference type="AlphaFoldDB" id="A0AAD9DRS2"/>
<evidence type="ECO:0000313" key="3">
    <source>
        <dbReference type="EMBL" id="KAK1790818.1"/>
    </source>
</evidence>
<keyword evidence="2" id="KW-1133">Transmembrane helix</keyword>
<proteinExistence type="predicted"/>
<comment type="caution">
    <text evidence="3">The sequence shown here is derived from an EMBL/GenBank/DDBJ whole genome shotgun (WGS) entry which is preliminary data.</text>
</comment>
<gene>
    <name evidence="3" type="ORF">P4O66_014667</name>
</gene>
<keyword evidence="4" id="KW-1185">Reference proteome</keyword>
<reference evidence="3" key="1">
    <citation type="submission" date="2023-03" db="EMBL/GenBank/DDBJ databases">
        <title>Electrophorus voltai genome.</title>
        <authorList>
            <person name="Bian C."/>
        </authorList>
    </citation>
    <scope>NUCLEOTIDE SEQUENCE</scope>
    <source>
        <strain evidence="3">CB-2022</strain>
        <tissue evidence="3">Muscle</tissue>
    </source>
</reference>
<feature type="region of interest" description="Disordered" evidence="1">
    <location>
        <begin position="126"/>
        <end position="146"/>
    </location>
</feature>